<sequence length="59" mass="6400">MSENTPERRGVRHISVRKTAAQAPGVIARGFVLSAAGCSARMWARACNARRNTGVRSLF</sequence>
<reference evidence="2" key="1">
    <citation type="journal article" date="2019" name="Int. J. Syst. Evol. Microbiol.">
        <title>The Global Catalogue of Microorganisms (GCM) 10K type strain sequencing project: providing services to taxonomists for standard genome sequencing and annotation.</title>
        <authorList>
            <consortium name="The Broad Institute Genomics Platform"/>
            <consortium name="The Broad Institute Genome Sequencing Center for Infectious Disease"/>
            <person name="Wu L."/>
            <person name="Ma J."/>
        </authorList>
    </citation>
    <scope>NUCLEOTIDE SEQUENCE [LARGE SCALE GENOMIC DNA]</scope>
    <source>
        <strain evidence="2">JCM 12607</strain>
    </source>
</reference>
<comment type="caution">
    <text evidence="1">The sequence shown here is derived from an EMBL/GenBank/DDBJ whole genome shotgun (WGS) entry which is preliminary data.</text>
</comment>
<evidence type="ECO:0000313" key="2">
    <source>
        <dbReference type="Proteomes" id="UP001596915"/>
    </source>
</evidence>
<evidence type="ECO:0000313" key="1">
    <source>
        <dbReference type="EMBL" id="MFD0629772.1"/>
    </source>
</evidence>
<gene>
    <name evidence="1" type="ORF">ACFQ2K_51455</name>
</gene>
<dbReference type="Proteomes" id="UP001596915">
    <property type="component" value="Unassembled WGS sequence"/>
</dbReference>
<dbReference type="EMBL" id="JBHTGL010000008">
    <property type="protein sequence ID" value="MFD0629772.1"/>
    <property type="molecule type" value="Genomic_DNA"/>
</dbReference>
<protein>
    <submittedName>
        <fullName evidence="1">Uncharacterized protein</fullName>
    </submittedName>
</protein>
<keyword evidence="2" id="KW-1185">Reference proteome</keyword>
<proteinExistence type="predicted"/>
<organism evidence="1 2">
    <name type="scientific">Streptomyces sanglieri</name>
    <dbReference type="NCBI Taxonomy" id="193460"/>
    <lineage>
        <taxon>Bacteria</taxon>
        <taxon>Bacillati</taxon>
        <taxon>Actinomycetota</taxon>
        <taxon>Actinomycetes</taxon>
        <taxon>Kitasatosporales</taxon>
        <taxon>Streptomycetaceae</taxon>
        <taxon>Streptomyces</taxon>
    </lineage>
</organism>
<accession>A0ABW2XAJ0</accession>
<name>A0ABW2XAJ0_9ACTN</name>